<dbReference type="AlphaFoldDB" id="A0AAE1QAX4"/>
<sequence>MESTGYNKEQQYKECANEPIEERGHQMEVTRGEYNGNSLIKTSDMTMSLAMGNPAQVSGSPTDLYTTCDSSVPVFSGSDVVSSSLHDADCYKPRENQGLAFTSFPKENEICGGLARELSNSALPSGFHYYTSLPPAEPNDLACTSAARLPIEQKW</sequence>
<protein>
    <submittedName>
        <fullName evidence="2">Uncharacterized protein</fullName>
    </submittedName>
</protein>
<comment type="caution">
    <text evidence="2">The sequence shown here is derived from an EMBL/GenBank/DDBJ whole genome shotgun (WGS) entry which is preliminary data.</text>
</comment>
<accession>A0AAE1QAX4</accession>
<dbReference type="Proteomes" id="UP001292094">
    <property type="component" value="Unassembled WGS sequence"/>
</dbReference>
<organism evidence="2 3">
    <name type="scientific">Petrolisthes manimaculis</name>
    <dbReference type="NCBI Taxonomy" id="1843537"/>
    <lineage>
        <taxon>Eukaryota</taxon>
        <taxon>Metazoa</taxon>
        <taxon>Ecdysozoa</taxon>
        <taxon>Arthropoda</taxon>
        <taxon>Crustacea</taxon>
        <taxon>Multicrustacea</taxon>
        <taxon>Malacostraca</taxon>
        <taxon>Eumalacostraca</taxon>
        <taxon>Eucarida</taxon>
        <taxon>Decapoda</taxon>
        <taxon>Pleocyemata</taxon>
        <taxon>Anomura</taxon>
        <taxon>Galatheoidea</taxon>
        <taxon>Porcellanidae</taxon>
        <taxon>Petrolisthes</taxon>
    </lineage>
</organism>
<name>A0AAE1QAX4_9EUCA</name>
<keyword evidence="3" id="KW-1185">Reference proteome</keyword>
<proteinExistence type="predicted"/>
<reference evidence="2" key="1">
    <citation type="submission" date="2023-11" db="EMBL/GenBank/DDBJ databases">
        <title>Genome assemblies of two species of porcelain crab, Petrolisthes cinctipes and Petrolisthes manimaculis (Anomura: Porcellanidae).</title>
        <authorList>
            <person name="Angst P."/>
        </authorList>
    </citation>
    <scope>NUCLEOTIDE SEQUENCE</scope>
    <source>
        <strain evidence="2">PB745_02</strain>
        <tissue evidence="2">Gill</tissue>
    </source>
</reference>
<feature type="compositionally biased region" description="Basic and acidic residues" evidence="1">
    <location>
        <begin position="10"/>
        <end position="24"/>
    </location>
</feature>
<evidence type="ECO:0000256" key="1">
    <source>
        <dbReference type="SAM" id="MobiDB-lite"/>
    </source>
</evidence>
<evidence type="ECO:0000313" key="3">
    <source>
        <dbReference type="Proteomes" id="UP001292094"/>
    </source>
</evidence>
<feature type="region of interest" description="Disordered" evidence="1">
    <location>
        <begin position="1"/>
        <end position="24"/>
    </location>
</feature>
<dbReference type="EMBL" id="JAWZYT010000467">
    <property type="protein sequence ID" value="KAK4323146.1"/>
    <property type="molecule type" value="Genomic_DNA"/>
</dbReference>
<evidence type="ECO:0000313" key="2">
    <source>
        <dbReference type="EMBL" id="KAK4323146.1"/>
    </source>
</evidence>
<gene>
    <name evidence="2" type="ORF">Pmani_006146</name>
</gene>